<keyword evidence="2" id="KW-1185">Reference proteome</keyword>
<evidence type="ECO:0000313" key="2">
    <source>
        <dbReference type="Proteomes" id="UP000538196"/>
    </source>
</evidence>
<evidence type="ECO:0000313" key="1">
    <source>
        <dbReference type="EMBL" id="MBB2967015.1"/>
    </source>
</evidence>
<dbReference type="AlphaFoldDB" id="A0A7W4UVE7"/>
<reference evidence="1 2" key="1">
    <citation type="submission" date="2020-08" db="EMBL/GenBank/DDBJ databases">
        <title>Sequencing the genomes of 1000 actinobacteria strains.</title>
        <authorList>
            <person name="Klenk H.-P."/>
        </authorList>
    </citation>
    <scope>NUCLEOTIDE SEQUENCE [LARGE SCALE GENOMIC DNA]</scope>
    <source>
        <strain evidence="1 2">DSM 20146</strain>
    </source>
</reference>
<accession>A0A7W4UVE7</accession>
<dbReference type="EMBL" id="JACHVP010000001">
    <property type="protein sequence ID" value="MBB2967015.1"/>
    <property type="molecule type" value="Genomic_DNA"/>
</dbReference>
<dbReference type="Proteomes" id="UP000538196">
    <property type="component" value="Unassembled WGS sequence"/>
</dbReference>
<comment type="caution">
    <text evidence="1">The sequence shown here is derived from an EMBL/GenBank/DDBJ whole genome shotgun (WGS) entry which is preliminary data.</text>
</comment>
<proteinExistence type="predicted"/>
<organism evidence="1 2">
    <name type="scientific">Leifsonia aquatica</name>
    <name type="common">Corynebacterium aquaticum</name>
    <dbReference type="NCBI Taxonomy" id="144185"/>
    <lineage>
        <taxon>Bacteria</taxon>
        <taxon>Bacillati</taxon>
        <taxon>Actinomycetota</taxon>
        <taxon>Actinomycetes</taxon>
        <taxon>Micrococcales</taxon>
        <taxon>Microbacteriaceae</taxon>
        <taxon>Leifsonia</taxon>
    </lineage>
</organism>
<gene>
    <name evidence="1" type="ORF">FHX33_001747</name>
</gene>
<sequence length="35" mass="3525">MAGVLIGIISLVVLVGGVTALAAIVQMVKSPYRGK</sequence>
<protein>
    <submittedName>
        <fullName evidence="1">Uncharacterized protein</fullName>
    </submittedName>
</protein>
<name>A0A7W4UVE7_LEIAQ</name>